<dbReference type="EMBL" id="VTPC01003050">
    <property type="protein sequence ID" value="KAF2899103.1"/>
    <property type="molecule type" value="Genomic_DNA"/>
</dbReference>
<dbReference type="GO" id="GO:0016192">
    <property type="term" value="P:vesicle-mediated transport"/>
    <property type="evidence" value="ECO:0007669"/>
    <property type="project" value="InterPro"/>
</dbReference>
<dbReference type="InterPro" id="IPR043127">
    <property type="entry name" value="Sec-1-like_dom3a"/>
</dbReference>
<dbReference type="SUPFAM" id="SSF56815">
    <property type="entry name" value="Sec1/munc18-like (SM) proteins"/>
    <property type="match status" value="1"/>
</dbReference>
<accession>A0A8K0D9G2</accession>
<name>A0A8K0D9G2_IGNLU</name>
<dbReference type="PANTHER" id="PTHR11679">
    <property type="entry name" value="VESICLE PROTEIN SORTING-ASSOCIATED"/>
    <property type="match status" value="1"/>
</dbReference>
<dbReference type="AlphaFoldDB" id="A0A8K0D9G2"/>
<dbReference type="InterPro" id="IPR036045">
    <property type="entry name" value="Sec1-like_sf"/>
</dbReference>
<dbReference type="OrthoDB" id="10262528at2759"/>
<dbReference type="Gene3D" id="3.90.830.10">
    <property type="entry name" value="Syntaxin Binding Protein 1, Chain A, domain 2"/>
    <property type="match status" value="1"/>
</dbReference>
<dbReference type="InterPro" id="IPR001619">
    <property type="entry name" value="Sec1-like"/>
</dbReference>
<proteinExistence type="inferred from homology"/>
<evidence type="ECO:0000313" key="3">
    <source>
        <dbReference type="Proteomes" id="UP000801492"/>
    </source>
</evidence>
<keyword evidence="3" id="KW-1185">Reference proteome</keyword>
<sequence>MLYKKLTSLPEISKAQLSKILNHYAGSKDLVLEPMLIKPLERICGVRWLKANNVEKIFKLEEMIPKSDNTLFYMIYTDFGTFKQVLNQIRSKLDPENLPKDKYHIIVIPKLLYVFEDTLEELGLSGNVIKLYSFQWQPVHLDMGIISLEIPRMYKTLYVDHDLSLLPVFAKSLWHLSFITGKPKLYIALGQHSNAVLKHLDILYENLADTDKLDSDFGAVILMDRNLDYPSALLTPTTYAALLNEVYGVVCGMCEYKSTEGVDHDNKFNPVIKKEPVQFILDSTRDSVYRDIKNRYFTEVTMVLNTLTKSLRSEGESSKEMALDEIKKYVATQLQATTSKKKFIANHLAAAQTIVNTLGHRFEDQQQTEQFLMQNKNKSGNYTYLEEVLVTENDRILTLRLMCLMAVTQKLSDSEMRSFWNKFYNEFGYSAGFVHNNLCKAGFLTEGSPSTTNLPNLPNIVSKLPKLLTNDFYINANKLKQIPNDPSKINLKAPTCCSYVFGGNYIPLISQIASMLLSNTPISDIKIKLEALGPLTIKNERGYPLQSRTLLLYVIGGLTYAEIAACNLLETLTGGRIVICSDKIISGNDIVNAVIDTS</sequence>
<dbReference type="Gene3D" id="3.40.50.1910">
    <property type="match status" value="2"/>
</dbReference>
<reference evidence="2" key="1">
    <citation type="submission" date="2019-08" db="EMBL/GenBank/DDBJ databases">
        <title>The genome of the North American firefly Photinus pyralis.</title>
        <authorList>
            <consortium name="Photinus pyralis genome working group"/>
            <person name="Fallon T.R."/>
            <person name="Sander Lower S.E."/>
            <person name="Weng J.-K."/>
        </authorList>
    </citation>
    <scope>NUCLEOTIDE SEQUENCE</scope>
    <source>
        <strain evidence="2">TRF0915ILg1</strain>
        <tissue evidence="2">Whole body</tissue>
    </source>
</reference>
<dbReference type="Pfam" id="PF00995">
    <property type="entry name" value="Sec1"/>
    <property type="match status" value="1"/>
</dbReference>
<evidence type="ECO:0000256" key="1">
    <source>
        <dbReference type="ARBA" id="ARBA00009884"/>
    </source>
</evidence>
<evidence type="ECO:0008006" key="4">
    <source>
        <dbReference type="Google" id="ProtNLM"/>
    </source>
</evidence>
<dbReference type="Gene3D" id="3.40.50.2060">
    <property type="match status" value="1"/>
</dbReference>
<comment type="similarity">
    <text evidence="1">Belongs to the STXBP/unc-18/SEC1 family.</text>
</comment>
<dbReference type="InterPro" id="IPR043154">
    <property type="entry name" value="Sec-1-like_dom1"/>
</dbReference>
<dbReference type="Gene3D" id="1.25.40.850">
    <property type="match status" value="1"/>
</dbReference>
<dbReference type="Proteomes" id="UP000801492">
    <property type="component" value="Unassembled WGS sequence"/>
</dbReference>
<gene>
    <name evidence="2" type="ORF">ILUMI_07074</name>
</gene>
<dbReference type="InterPro" id="IPR027482">
    <property type="entry name" value="Sec1-like_dom2"/>
</dbReference>
<organism evidence="2 3">
    <name type="scientific">Ignelater luminosus</name>
    <name type="common">Cucubano</name>
    <name type="synonym">Pyrophorus luminosus</name>
    <dbReference type="NCBI Taxonomy" id="2038154"/>
    <lineage>
        <taxon>Eukaryota</taxon>
        <taxon>Metazoa</taxon>
        <taxon>Ecdysozoa</taxon>
        <taxon>Arthropoda</taxon>
        <taxon>Hexapoda</taxon>
        <taxon>Insecta</taxon>
        <taxon>Pterygota</taxon>
        <taxon>Neoptera</taxon>
        <taxon>Endopterygota</taxon>
        <taxon>Coleoptera</taxon>
        <taxon>Polyphaga</taxon>
        <taxon>Elateriformia</taxon>
        <taxon>Elateroidea</taxon>
        <taxon>Elateridae</taxon>
        <taxon>Agrypninae</taxon>
        <taxon>Pyrophorini</taxon>
        <taxon>Ignelater</taxon>
    </lineage>
</organism>
<dbReference type="InterPro" id="IPR043155">
    <property type="entry name" value="VPS33_dom3b"/>
</dbReference>
<comment type="caution">
    <text evidence="2">The sequence shown here is derived from an EMBL/GenBank/DDBJ whole genome shotgun (WGS) entry which is preliminary data.</text>
</comment>
<protein>
    <recommendedName>
        <fullName evidence="4">Vacuolar protein sorting-associated protein 33B</fullName>
    </recommendedName>
</protein>
<evidence type="ECO:0000313" key="2">
    <source>
        <dbReference type="EMBL" id="KAF2899103.1"/>
    </source>
</evidence>